<sequence length="737" mass="74193">MLTALVDPAGLDVAVVPDSCGSWPASDGGLTADLAVVATPDFCRSWLASDGGLTGDLDVAVVPDSCGSWPASDGGLTGDLDVAVVPDSCGSWPASDGGLTGDLDVAVVPDSCGSWPASDDGLTGDLDVAVVPDSCGSWPASDGGLTVSLAFAGVHIRFCGNGCLGFRSYSGSLWKSPKVTKGLLPLSFGASLWLGMPALRSCSVGPPPSAIHGRGRLTRHPCRVAHCAAPALGLTRGQVNQKPNQKRGGLTGDLDVAVVPDSCGSWPASDGGLTVSLAFAGVHIRCCGNGCLGFRSYSGSLWKSPKVTKGLLPLSFGASLWLGMPALRSCSVGPPPSAIHGRGRLTRHPCRVAHCAAPALGLSRGQVNQKPNQKRGGLAADLAVVTTPDFCGSWPASDGGLTGGLDVAVVPDSCGSWPASDGGLTGDLDVAVVPDSCGSWPASDGGLTGDLDVAVVPDSCGSWPASDGGLTGDLDVAVVPDSCGSWPASDGGLTGDLDVAVVPDSCGSWPASDGGLTVSLAFAGVHIRCCGNGCLGFRSYSGSLWKSPKVTKGLLPLSFGASLWLGMPALRSCSVGPPPSAIHGRGRLTRHPCRVAHCAEPALGLSMGHENQKPNQKRGGLTGDLDVAVVPDSCGSWPASDDGLTADLAVVATPDFCRSWPASDDGLTADLAVVATPDFCRSWLASDGGLTADLDVAVVPDFCRSWLASDGGLLAGLKGLGACVTPADQSDPAPGSR</sequence>
<dbReference type="Proteomes" id="UP000198549">
    <property type="component" value="Chromosome I"/>
</dbReference>
<gene>
    <name evidence="1" type="ORF">SAMN04490202_4979</name>
</gene>
<organism evidence="1 2">
    <name type="scientific">Pseudomonas reinekei</name>
    <dbReference type="NCBI Taxonomy" id="395598"/>
    <lineage>
        <taxon>Bacteria</taxon>
        <taxon>Pseudomonadati</taxon>
        <taxon>Pseudomonadota</taxon>
        <taxon>Gammaproteobacteria</taxon>
        <taxon>Pseudomonadales</taxon>
        <taxon>Pseudomonadaceae</taxon>
        <taxon>Pseudomonas</taxon>
    </lineage>
</organism>
<proteinExistence type="predicted"/>
<name>A0A1H0TVY6_PSERE</name>
<accession>A0A1H0TVY6</accession>
<dbReference type="EMBL" id="LT629709">
    <property type="protein sequence ID" value="SDP58282.1"/>
    <property type="molecule type" value="Genomic_DNA"/>
</dbReference>
<reference evidence="1 2" key="1">
    <citation type="submission" date="2016-10" db="EMBL/GenBank/DDBJ databases">
        <authorList>
            <person name="de Groot N.N."/>
        </authorList>
    </citation>
    <scope>NUCLEOTIDE SEQUENCE [LARGE SCALE GENOMIC DNA]</scope>
    <source>
        <strain evidence="1 2">BS3776</strain>
    </source>
</reference>
<protein>
    <submittedName>
        <fullName evidence="1">Uncharacterized protein</fullName>
    </submittedName>
</protein>
<dbReference type="AlphaFoldDB" id="A0A1H0TVY6"/>
<evidence type="ECO:0000313" key="1">
    <source>
        <dbReference type="EMBL" id="SDP58282.1"/>
    </source>
</evidence>
<evidence type="ECO:0000313" key="2">
    <source>
        <dbReference type="Proteomes" id="UP000198549"/>
    </source>
</evidence>